<reference evidence="4" key="1">
    <citation type="journal article" date="2019" name="Int. J. Syst. Evol. Microbiol.">
        <title>The Global Catalogue of Microorganisms (GCM) 10K type strain sequencing project: providing services to taxonomists for standard genome sequencing and annotation.</title>
        <authorList>
            <consortium name="The Broad Institute Genomics Platform"/>
            <consortium name="The Broad Institute Genome Sequencing Center for Infectious Disease"/>
            <person name="Wu L."/>
            <person name="Ma J."/>
        </authorList>
    </citation>
    <scope>NUCLEOTIDE SEQUENCE [LARGE SCALE GENOMIC DNA]</scope>
    <source>
        <strain evidence="4">JCM 9092</strain>
    </source>
</reference>
<comment type="caution">
    <text evidence="3">The sequence shown here is derived from an EMBL/GenBank/DDBJ whole genome shotgun (WGS) entry which is preliminary data.</text>
</comment>
<protein>
    <recommendedName>
        <fullName evidence="5">Peptidase C14 caspase domain-containing protein</fullName>
    </recommendedName>
</protein>
<dbReference type="EMBL" id="BAAAUG010000124">
    <property type="protein sequence ID" value="GAA3131189.1"/>
    <property type="molecule type" value="Genomic_DNA"/>
</dbReference>
<proteinExistence type="predicted"/>
<feature type="domain" description="Peptidase C14 caspase" evidence="1">
    <location>
        <begin position="4"/>
        <end position="208"/>
    </location>
</feature>
<dbReference type="InterPro" id="IPR015943">
    <property type="entry name" value="WD40/YVTN_repeat-like_dom_sf"/>
</dbReference>
<dbReference type="InterPro" id="IPR027417">
    <property type="entry name" value="P-loop_NTPase"/>
</dbReference>
<dbReference type="InterPro" id="IPR011047">
    <property type="entry name" value="Quinoprotein_ADH-like_sf"/>
</dbReference>
<organism evidence="3 4">
    <name type="scientific">Streptomyces rectiviolaceus</name>
    <dbReference type="NCBI Taxonomy" id="332591"/>
    <lineage>
        <taxon>Bacteria</taxon>
        <taxon>Bacillati</taxon>
        <taxon>Actinomycetota</taxon>
        <taxon>Actinomycetes</taxon>
        <taxon>Kitasatosporales</taxon>
        <taxon>Streptomycetaceae</taxon>
        <taxon>Streptomyces</taxon>
    </lineage>
</organism>
<name>A0ABP6N401_9ACTN</name>
<evidence type="ECO:0008006" key="5">
    <source>
        <dbReference type="Google" id="ProtNLM"/>
    </source>
</evidence>
<keyword evidence="4" id="KW-1185">Reference proteome</keyword>
<accession>A0ABP6N401</accession>
<dbReference type="Gene3D" id="3.40.50.1460">
    <property type="match status" value="1"/>
</dbReference>
<dbReference type="SUPFAM" id="SSF52540">
    <property type="entry name" value="P-loop containing nucleoside triphosphate hydrolases"/>
    <property type="match status" value="1"/>
</dbReference>
<feature type="domain" description="NACHT" evidence="2">
    <location>
        <begin position="307"/>
        <end position="460"/>
    </location>
</feature>
<dbReference type="Gene3D" id="3.40.50.300">
    <property type="entry name" value="P-loop containing nucleotide triphosphate hydrolases"/>
    <property type="match status" value="1"/>
</dbReference>
<sequence>MACGSSTYDHHERLASVPADLDIVSDLFQRLGYDAGPRLQDTTTDALRRGLSHWAAAEDRCDDALVLYYSGHGERDHNRHYVLCRDSVSGQLGGTALATEEVVRIVTEGGIERLLLIVDTCYAGQGGVDAARSVAEDLGAALTGTRAADESRLTAFSVIAAARTHEAAVDGVFARALRDAVDDPTLGGQRQRKLYLEEVVDRVNESLAANGPFQHASWGTLPSGEGFAFIPNPRYAPEVPDGIDLAEQRTWYSPEGRRRREELLSHFDPRGRGADALSGRGSYFTGRTKALAELARWLAAPPAEPGRCVVVTGGAGVGKSALVGRLVLDARRDGTSLTAIHARHKLLEEITSGIADAAGMAAGTPAATDPERLVAVLSARSDPLHVVVDSLDEAGTAGADSEPERIAAQLLRPLADVPCVRLLIGTRPRAVPALGTAFARLDLDEPRWTEPGDLQAYAAQLLLAPDGPGSTGPYTGTSAPMVAAAVEDRAHGNYLVTRLVARSLAHRAAPLDTTAPGWQAQLPAPAVDPLSPTAPASGPAFRWALRQQFHDQESRGRALLTALALAEGAGLPAGEIWRAAASALTGDAVGPRDLRWLLRTGGSHIVEDVDATGRSVYRLYHESFVDELRTEVTQATLRQIAEALVRLVPLTADGSGPDWPAADPYLREHLPTHAAAGGLLDALAADPLFLVTMAPTVLRRALAGVHTPRALAVRSTFERIAPLLATEADPAARAALLRLTALEAGDGELADAALRRGPRPPWLVEWAYVPSPPYAHRSVGGLRQGTSDLALLDCDGRHSLVTLEGGQRLMVWDVETSELLGELPELPGEPQWGRSVSHLAVCPGGGGRWLLVGVSDGPEGHIQLWDVGRRAPLGRAVRASVNALALLELDGRPVAGVLTGEGEVLLVDMADGAELCRLGSGATGRWQWDSRLAMGAHRGEVVVAVMSRDGMMPMEETIEVERWRLSPENGWGTTEHRTWHLRGTFERDLVVHEGQAVAATLDSDLAHRGEPVDALVHHGDGCQEWTRKGTVGMLGEERLVRTGRGLVRLAVDLGGAEAVAPTGRSVAVLHADLGSMPRFATLVTGPDEVLLATAESAQPAVSLWSLRTDAAHAGGTKPRRFSALFDTTLSMGRVAGRDVLALGDGRAVRCLDPATGRLLAWQPKRRSDLVTGSVGLPLVVRGNRVRSAAYRRVRLVGSPRRHLLLRDCPPGASSWVEPVVQDGHKGVLAVFGQHVIVWSTQGRRLCETTLAGKPHVLTQRTVAGRLYLAYFAYEHGLSVIDMSAGTTVFHRRDGYTASGVSPGMPFFWRPGGIALDDWGGEPVVGHLTHHSGIKVYGVRDGTERWSWTWPEEWGHHGRFKEIYLHRVADRRVVLTVGFDDALTVLDIGGDRVAARIAMGAQIQCVTPLPDGGVAVVTATGLYSLRFPALMSAPSTGRS</sequence>
<evidence type="ECO:0000313" key="4">
    <source>
        <dbReference type="Proteomes" id="UP001501637"/>
    </source>
</evidence>
<evidence type="ECO:0000259" key="2">
    <source>
        <dbReference type="Pfam" id="PF05729"/>
    </source>
</evidence>
<dbReference type="Pfam" id="PF05729">
    <property type="entry name" value="NACHT"/>
    <property type="match status" value="1"/>
</dbReference>
<evidence type="ECO:0000313" key="3">
    <source>
        <dbReference type="EMBL" id="GAA3131189.1"/>
    </source>
</evidence>
<dbReference type="Gene3D" id="2.130.10.10">
    <property type="entry name" value="YVTN repeat-like/Quinoprotein amine dehydrogenase"/>
    <property type="match status" value="1"/>
</dbReference>
<dbReference type="Proteomes" id="UP001501637">
    <property type="component" value="Unassembled WGS sequence"/>
</dbReference>
<dbReference type="InterPro" id="IPR007111">
    <property type="entry name" value="NACHT_NTPase"/>
</dbReference>
<dbReference type="InterPro" id="IPR029030">
    <property type="entry name" value="Caspase-like_dom_sf"/>
</dbReference>
<dbReference type="SUPFAM" id="SSF52129">
    <property type="entry name" value="Caspase-like"/>
    <property type="match status" value="1"/>
</dbReference>
<evidence type="ECO:0000259" key="1">
    <source>
        <dbReference type="Pfam" id="PF00656"/>
    </source>
</evidence>
<dbReference type="Pfam" id="PF00656">
    <property type="entry name" value="Peptidase_C14"/>
    <property type="match status" value="1"/>
</dbReference>
<dbReference type="SUPFAM" id="SSF50998">
    <property type="entry name" value="Quinoprotein alcohol dehydrogenase-like"/>
    <property type="match status" value="1"/>
</dbReference>
<gene>
    <name evidence="3" type="ORF">GCM10010449_60310</name>
</gene>
<dbReference type="InterPro" id="IPR011600">
    <property type="entry name" value="Pept_C14_caspase"/>
</dbReference>